<proteinExistence type="predicted"/>
<sequence length="105" mass="12601">MNTDKAINRFCFYTVLYTVKMAKTKQDYINELVSIAFDFDKKYQLQDQRMQDLQEMASLARLGKKESQEFRQLEMKHRATVIDFGNEANAMRRVIKNLKKYAWNF</sequence>
<dbReference type="RefSeq" id="YP_008241072.1">
    <property type="nucleotide sequence ID" value="NC_021792.1"/>
</dbReference>
<dbReference type="Proteomes" id="UP000014727">
    <property type="component" value="Segment"/>
</dbReference>
<dbReference type="KEGG" id="vg:16797307"/>
<reference evidence="2" key="2">
    <citation type="submission" date="2013-03" db="EMBL/GenBank/DDBJ databases">
        <title>The Cellulophaga phages: a novel, diverse, and globally ubiquitous model system.</title>
        <authorList>
            <person name="Holmfeldt K."/>
            <person name="Solonenko N."/>
            <person name="Shah M."/>
            <person name="Corrier K."/>
            <person name="Riemann L."/>
            <person name="VerBerkmoes N.C."/>
            <person name="Sullivan M.B."/>
        </authorList>
    </citation>
    <scope>NUCLEOTIDE SEQUENCE [LARGE SCALE GENOMIC DNA]</scope>
</reference>
<dbReference type="EMBL" id="KC821622">
    <property type="protein sequence ID" value="AGO48773.1"/>
    <property type="molecule type" value="Genomic_DNA"/>
</dbReference>
<dbReference type="GeneID" id="16797307"/>
<organism evidence="1 2">
    <name type="scientific">Cellulophaga phage phi46:3</name>
    <dbReference type="NCBI Taxonomy" id="1327985"/>
    <lineage>
        <taxon>Viruses</taxon>
        <taxon>Duplodnaviria</taxon>
        <taxon>Heunggongvirae</taxon>
        <taxon>Uroviricota</taxon>
        <taxon>Caudoviricetes</taxon>
        <taxon>Pachyviridae</taxon>
        <taxon>Bacelvirus</taxon>
        <taxon>Bacelvirus phi46tres</taxon>
    </lineage>
</organism>
<keyword evidence="2" id="KW-1185">Reference proteome</keyword>
<evidence type="ECO:0000313" key="2">
    <source>
        <dbReference type="Proteomes" id="UP000014727"/>
    </source>
</evidence>
<evidence type="ECO:0000313" key="1">
    <source>
        <dbReference type="EMBL" id="AGO48773.1"/>
    </source>
</evidence>
<reference evidence="1 2" key="1">
    <citation type="journal article" date="2013" name="Proc. Natl. Acad. Sci. U.S.A.">
        <title>Twelve previously unknown phage genera are ubiquitous in global oceans.</title>
        <authorList>
            <person name="Holmfeldt K."/>
            <person name="Solonenko N."/>
            <person name="Shah M."/>
            <person name="Corrier K."/>
            <person name="Riemann L."/>
            <person name="Verberkmoes N.C."/>
            <person name="Sullivan M.B."/>
        </authorList>
    </citation>
    <scope>NUCLEOTIDE SEQUENCE [LARGE SCALE GENOMIC DNA]</scope>
    <source>
        <strain evidence="1">Phi46:3</strain>
    </source>
</reference>
<gene>
    <name evidence="1" type="ORF">Phi46:3_gp029</name>
</gene>
<name>S0A3I0_9CAUD</name>
<accession>S0A3I0</accession>
<protein>
    <submittedName>
        <fullName evidence="1">Uncharacterized protein</fullName>
    </submittedName>
</protein>